<protein>
    <submittedName>
        <fullName evidence="1">Ribonucleoside-diphosphate reductase</fullName>
    </submittedName>
</protein>
<dbReference type="EMBL" id="CP048739">
    <property type="protein sequence ID" value="QIB74480.1"/>
    <property type="molecule type" value="Genomic_DNA"/>
</dbReference>
<sequence length="317" mass="36052">MKLADDSRKDRLNPDSFAHGHFKNAVYRHWDPSEDIPQALLKEDRTNLLTTDDLDEQQFDLLRSQIALFGAGEEAVTEDLAPLALVLDDIDAQMFVASQIYEEAKHTQFFDRYWREVIRPVTEERGYEPTSPTDERYFSDQYIELFDRTETAMKRLVTDDTPENRAKAFCHYHLVIESVLAQTAYYGFTARYSEGRSEIHNTTDAMPHLPGLLEGISYIRADEGRHVGFGMHSVRTLIHEDGVDDAVVRETLQSLLPLVTESLQANRDSRADSAPLVEYARDKLAQRIEVLTDAEAEIPAVDELVDLTTTAEELAGE</sequence>
<dbReference type="Proteomes" id="UP000465846">
    <property type="component" value="Chromosome"/>
</dbReference>
<dbReference type="GeneID" id="44079618"/>
<accession>A0A6C0UGX7</accession>
<dbReference type="AlphaFoldDB" id="A0A6C0UGX7"/>
<organism evidence="1 2">
    <name type="scientific">Halogeometricum borinquense</name>
    <dbReference type="NCBI Taxonomy" id="60847"/>
    <lineage>
        <taxon>Archaea</taxon>
        <taxon>Methanobacteriati</taxon>
        <taxon>Methanobacteriota</taxon>
        <taxon>Stenosarchaea group</taxon>
        <taxon>Halobacteria</taxon>
        <taxon>Halobacteriales</taxon>
        <taxon>Haloferacaceae</taxon>
        <taxon>Halogeometricum</taxon>
    </lineage>
</organism>
<evidence type="ECO:0000313" key="2">
    <source>
        <dbReference type="Proteomes" id="UP000465846"/>
    </source>
</evidence>
<dbReference type="InterPro" id="IPR009078">
    <property type="entry name" value="Ferritin-like_SF"/>
</dbReference>
<reference evidence="1 2" key="1">
    <citation type="submission" date="2020-02" db="EMBL/GenBank/DDBJ databases">
        <title>Whole genome sequence of Halogeometricum borinquense strain wsp4.</title>
        <authorList>
            <person name="Verma D.K."/>
            <person name="Gopal K."/>
            <person name="Prasad E.S."/>
        </authorList>
    </citation>
    <scope>NUCLEOTIDE SEQUENCE [LARGE SCALE GENOMIC DNA]</scope>
    <source>
        <strain evidence="2">wsp4</strain>
    </source>
</reference>
<dbReference type="RefSeq" id="WP_163486406.1">
    <property type="nucleotide sequence ID" value="NZ_CP048739.1"/>
</dbReference>
<gene>
    <name evidence="1" type="ORF">G3I44_09415</name>
</gene>
<dbReference type="GO" id="GO:0016491">
    <property type="term" value="F:oxidoreductase activity"/>
    <property type="evidence" value="ECO:0007669"/>
    <property type="project" value="InterPro"/>
</dbReference>
<evidence type="ECO:0000313" key="1">
    <source>
        <dbReference type="EMBL" id="QIB74480.1"/>
    </source>
</evidence>
<proteinExistence type="predicted"/>
<dbReference type="InterPro" id="IPR012348">
    <property type="entry name" value="RNR-like"/>
</dbReference>
<dbReference type="Gene3D" id="1.10.620.20">
    <property type="entry name" value="Ribonucleotide Reductase, subunit A"/>
    <property type="match status" value="1"/>
</dbReference>
<dbReference type="SUPFAM" id="SSF47240">
    <property type="entry name" value="Ferritin-like"/>
    <property type="match status" value="1"/>
</dbReference>
<name>A0A6C0UGX7_9EURY</name>